<name>A0AAW6CGE8_FLAPL</name>
<dbReference type="Proteomes" id="UP001211173">
    <property type="component" value="Unassembled WGS sequence"/>
</dbReference>
<evidence type="ECO:0000313" key="2">
    <source>
        <dbReference type="Proteomes" id="UP001211173"/>
    </source>
</evidence>
<dbReference type="EMBL" id="JAQLWV010000004">
    <property type="protein sequence ID" value="MDB7932129.1"/>
    <property type="molecule type" value="Genomic_DNA"/>
</dbReference>
<protein>
    <submittedName>
        <fullName evidence="1">Uncharacterized protein</fullName>
    </submittedName>
</protein>
<dbReference type="RefSeq" id="WP_195325256.1">
    <property type="nucleotide sequence ID" value="NZ_JADMVZ010000006.1"/>
</dbReference>
<gene>
    <name evidence="1" type="ORF">PNE06_03470</name>
</gene>
<proteinExistence type="predicted"/>
<organism evidence="1 2">
    <name type="scientific">Flavonifractor plautii</name>
    <name type="common">Fusobacterium plautii</name>
    <dbReference type="NCBI Taxonomy" id="292800"/>
    <lineage>
        <taxon>Bacteria</taxon>
        <taxon>Bacillati</taxon>
        <taxon>Bacillota</taxon>
        <taxon>Clostridia</taxon>
        <taxon>Eubacteriales</taxon>
        <taxon>Oscillospiraceae</taxon>
        <taxon>Flavonifractor</taxon>
    </lineage>
</organism>
<dbReference type="AlphaFoldDB" id="A0AAW6CGE8"/>
<reference evidence="1" key="1">
    <citation type="submission" date="2023-01" db="EMBL/GenBank/DDBJ databases">
        <title>Human gut microbiome strain richness.</title>
        <authorList>
            <person name="Chen-Liaw A."/>
        </authorList>
    </citation>
    <scope>NUCLEOTIDE SEQUENCE</scope>
    <source>
        <strain evidence="1">1001287st1_F4_1001285I_161205</strain>
    </source>
</reference>
<accession>A0AAW6CGE8</accession>
<sequence length="96" mass="10650">MSLNISEINVHVTLLQQQSAEASHVARLLSLYKSELPYFWSGEEVEILCRVLEAQRRDCEKLYGELSLLCSDIVQAVKSIQNQNRAGTLEIGGGGT</sequence>
<evidence type="ECO:0000313" key="1">
    <source>
        <dbReference type="EMBL" id="MDB7932129.1"/>
    </source>
</evidence>
<comment type="caution">
    <text evidence="1">The sequence shown here is derived from an EMBL/GenBank/DDBJ whole genome shotgun (WGS) entry which is preliminary data.</text>
</comment>